<keyword evidence="3" id="KW-1185">Reference proteome</keyword>
<evidence type="ECO:0000313" key="2">
    <source>
        <dbReference type="EMBL" id="MFD1526321.1"/>
    </source>
</evidence>
<evidence type="ECO:0000256" key="1">
    <source>
        <dbReference type="SAM" id="Phobius"/>
    </source>
</evidence>
<keyword evidence="1" id="KW-0812">Transmembrane</keyword>
<dbReference type="RefSeq" id="WP_379732766.1">
    <property type="nucleotide sequence ID" value="NZ_JBHSWZ010000432.1"/>
</dbReference>
<gene>
    <name evidence="2" type="ORF">ACFR9S_08405</name>
</gene>
<dbReference type="AlphaFoldDB" id="A0ABD6B707"/>
<sequence length="245" mass="26870">MSGDSTDGDDGSNAEEPSVGVRDLVGSAWSTLKTVYYANSVSWRVLKAGGLVFFGFFLWAGSNLVYSYNPGLGVLRYPMAYGFLLIVYGPIHHLVVLPLAFRWRRTPGLRQTVGKRLPNGMLAVFLATVVVLGTFPAGPMVVDFQSALESSGADVSPDLLCTKSTTENGTSVHCHLSETDGVDRIEVRSGDSRLLTDEDPPYEFTIHDREIETVAGEKRFTVLLQDEDGSMVRRYTRRLAIVEEG</sequence>
<feature type="transmembrane region" description="Helical" evidence="1">
    <location>
        <begin position="80"/>
        <end position="101"/>
    </location>
</feature>
<dbReference type="Proteomes" id="UP001597111">
    <property type="component" value="Unassembled WGS sequence"/>
</dbReference>
<proteinExistence type="predicted"/>
<evidence type="ECO:0008006" key="4">
    <source>
        <dbReference type="Google" id="ProtNLM"/>
    </source>
</evidence>
<organism evidence="2 3">
    <name type="scientific">Halolamina salina</name>
    <dbReference type="NCBI Taxonomy" id="1220023"/>
    <lineage>
        <taxon>Archaea</taxon>
        <taxon>Methanobacteriati</taxon>
        <taxon>Methanobacteriota</taxon>
        <taxon>Stenosarchaea group</taxon>
        <taxon>Halobacteria</taxon>
        <taxon>Halobacteriales</taxon>
        <taxon>Haloferacaceae</taxon>
    </lineage>
</organism>
<reference evidence="2 3" key="1">
    <citation type="journal article" date="2019" name="Int. J. Syst. Evol. Microbiol.">
        <title>The Global Catalogue of Microorganisms (GCM) 10K type strain sequencing project: providing services to taxonomists for standard genome sequencing and annotation.</title>
        <authorList>
            <consortium name="The Broad Institute Genomics Platform"/>
            <consortium name="The Broad Institute Genome Sequencing Center for Infectious Disease"/>
            <person name="Wu L."/>
            <person name="Ma J."/>
        </authorList>
    </citation>
    <scope>NUCLEOTIDE SEQUENCE [LARGE SCALE GENOMIC DNA]</scope>
    <source>
        <strain evidence="2 3">CGMCC 1.12285</strain>
    </source>
</reference>
<keyword evidence="1" id="KW-1133">Transmembrane helix</keyword>
<feature type="transmembrane region" description="Helical" evidence="1">
    <location>
        <begin position="48"/>
        <end position="68"/>
    </location>
</feature>
<dbReference type="EMBL" id="JBHUDH010000086">
    <property type="protein sequence ID" value="MFD1526321.1"/>
    <property type="molecule type" value="Genomic_DNA"/>
</dbReference>
<feature type="transmembrane region" description="Helical" evidence="1">
    <location>
        <begin position="122"/>
        <end position="142"/>
    </location>
</feature>
<name>A0ABD6B707_9EURY</name>
<comment type="caution">
    <text evidence="2">The sequence shown here is derived from an EMBL/GenBank/DDBJ whole genome shotgun (WGS) entry which is preliminary data.</text>
</comment>
<keyword evidence="1" id="KW-0472">Membrane</keyword>
<accession>A0ABD6B707</accession>
<evidence type="ECO:0000313" key="3">
    <source>
        <dbReference type="Proteomes" id="UP001597111"/>
    </source>
</evidence>
<protein>
    <recommendedName>
        <fullName evidence="4">DUF4333 domain-containing protein</fullName>
    </recommendedName>
</protein>